<evidence type="ECO:0000313" key="8">
    <source>
        <dbReference type="Proteomes" id="UP001358417"/>
    </source>
</evidence>
<feature type="compositionally biased region" description="Polar residues" evidence="5">
    <location>
        <begin position="324"/>
        <end position="337"/>
    </location>
</feature>
<feature type="compositionally biased region" description="Polar residues" evidence="5">
    <location>
        <begin position="247"/>
        <end position="264"/>
    </location>
</feature>
<feature type="region of interest" description="Disordered" evidence="5">
    <location>
        <begin position="673"/>
        <end position="696"/>
    </location>
</feature>
<evidence type="ECO:0000256" key="3">
    <source>
        <dbReference type="ARBA" id="ARBA00022801"/>
    </source>
</evidence>
<feature type="region of interest" description="Disordered" evidence="5">
    <location>
        <begin position="1"/>
        <end position="42"/>
    </location>
</feature>
<dbReference type="Proteomes" id="UP001358417">
    <property type="component" value="Unassembled WGS sequence"/>
</dbReference>
<dbReference type="GO" id="GO:0006508">
    <property type="term" value="P:proteolysis"/>
    <property type="evidence" value="ECO:0007669"/>
    <property type="project" value="UniProtKB-KW"/>
</dbReference>
<dbReference type="GO" id="GO:0016929">
    <property type="term" value="F:deSUMOylase activity"/>
    <property type="evidence" value="ECO:0007669"/>
    <property type="project" value="TreeGrafter"/>
</dbReference>
<feature type="region of interest" description="Disordered" evidence="5">
    <location>
        <begin position="396"/>
        <end position="429"/>
    </location>
</feature>
<comment type="similarity">
    <text evidence="1">Belongs to the peptidase C48 family.</text>
</comment>
<comment type="caution">
    <text evidence="7">The sequence shown here is derived from an EMBL/GenBank/DDBJ whole genome shotgun (WGS) entry which is preliminary data.</text>
</comment>
<proteinExistence type="inferred from homology"/>
<keyword evidence="2" id="KW-0645">Protease</keyword>
<dbReference type="PANTHER" id="PTHR12606:SF141">
    <property type="entry name" value="GH15225P-RELATED"/>
    <property type="match status" value="1"/>
</dbReference>
<dbReference type="GO" id="GO:0005634">
    <property type="term" value="C:nucleus"/>
    <property type="evidence" value="ECO:0007669"/>
    <property type="project" value="TreeGrafter"/>
</dbReference>
<feature type="compositionally biased region" description="Acidic residues" evidence="5">
    <location>
        <begin position="402"/>
        <end position="416"/>
    </location>
</feature>
<feature type="region of interest" description="Disordered" evidence="5">
    <location>
        <begin position="180"/>
        <end position="280"/>
    </location>
</feature>
<evidence type="ECO:0000256" key="2">
    <source>
        <dbReference type="ARBA" id="ARBA00022670"/>
    </source>
</evidence>
<sequence>MDDYVGDRSFDSRMDWTPQKADPPFNPYPGQYMPGGWPATPPPQTTGVFARPRPPGVLFPAAKRVCHGLASTSQTVVDTAAVPVYGIVRRVRRQQHIRQSTPQRPTRTQPHTRATAPLTESPWLRANAYHDAQLAAMQAQVVTYSPEITETQAEWDLPDINQVQDPATDESKPYIMWNKRRRRPHRSVTRPHPALPPQNSIKRLYGIPDLIPKSTVGKNRSPIGSKEAPTNKKRSPASPERKLDGTLESTMSWQDAVDSVSTPSGPRPAIRGQVSDPTSVDTALLQASTDTRHGPSGFPRFISLSTNTTSANSSTKSAAPPNGINLTNFHSNSSVQHTDAETPPAINTSLSTSSQQLVDATESASTQASNSHVTDQQLVEYLRAIRELETYPTDFLQQSADFESDFDSETNTETEIDSDRNPEPDSLPALLHPNTIQQQGDIESTNALDIFNPNTTQQQDDLSIYALDLSLPDTTQLQADLSTHALDLSLPDTTQQLVDSASTTALSMSPSEGLQPQVDVGLTSALNTSPSKSSQPLVTISNGTKALTPHPIIKAKAEPLVSLSPSSNTGEYFTPPRIRHRRVEVLSSARKSPNNFLITESPESDISSSCPFSPGNPGWDLPNMNGLQPPSEIETGSEFLNINNTMHESIHHEKSQPNLSLNSHCGSVTPLPSIRVTGGGSPIPNREPSTDLGRDSSVATGIPIDPLLFESPGLLTIDDNEIQTADTRDAKVVVTQPISLLNPNSLSSNVDETQESGPETQQRDPEVQISDPKTQQTGLETQHSGPETPQGNIISIEQDLYDLFDPSDLSDSIIVIDSPIKTPSNPPPRTPEKAHRERESGLLDSGTKQSQLTESSPVTPERALAQLNLDETFDPSTSTPKAGLHSDARDKRVTRAEAKRLELLKEVQQYSIGPLDEEWESRIQTALKNGHDMYKATDLLRVVPLRAGHGTDNWLNDEVINGYLKLVTAHGKRNNRPAQTPTHHAFASFFYTNLASKGYESVRRWALKAKIGGKNLLETEQVFIPINSGMHWTLCVVSGKEKTITHYNSLSGNGQGYVNTIKDWVKTELGTHFVESEWAVRARGESPQQANMDDCGVFAITSARQIMLGLAPTSYNASQIPLQRKRIIAELINGELIKSNEQ</sequence>
<feature type="compositionally biased region" description="Polar residues" evidence="5">
    <location>
        <begin position="771"/>
        <end position="791"/>
    </location>
</feature>
<reference evidence="7 8" key="1">
    <citation type="submission" date="2023-08" db="EMBL/GenBank/DDBJ databases">
        <title>Black Yeasts Isolated from many extreme environments.</title>
        <authorList>
            <person name="Coleine C."/>
            <person name="Stajich J.E."/>
            <person name="Selbmann L."/>
        </authorList>
    </citation>
    <scope>NUCLEOTIDE SEQUENCE [LARGE SCALE GENOMIC DNA]</scope>
    <source>
        <strain evidence="7 8">CCFEE 5792</strain>
    </source>
</reference>
<dbReference type="EMBL" id="JAVRRD010000001">
    <property type="protein sequence ID" value="KAK5065082.1"/>
    <property type="molecule type" value="Genomic_DNA"/>
</dbReference>
<dbReference type="PROSITE" id="PS50600">
    <property type="entry name" value="ULP_PROTEASE"/>
    <property type="match status" value="1"/>
</dbReference>
<protein>
    <recommendedName>
        <fullName evidence="6">Ubiquitin-like protease family profile domain-containing protein</fullName>
    </recommendedName>
</protein>
<keyword evidence="4" id="KW-0788">Thiol protease</keyword>
<evidence type="ECO:0000256" key="4">
    <source>
        <dbReference type="ARBA" id="ARBA00022807"/>
    </source>
</evidence>
<feature type="compositionally biased region" description="Low complexity" evidence="5">
    <location>
        <begin position="97"/>
        <end position="117"/>
    </location>
</feature>
<dbReference type="InterPro" id="IPR038765">
    <property type="entry name" value="Papain-like_cys_pep_sf"/>
</dbReference>
<dbReference type="RefSeq" id="XP_064712406.1">
    <property type="nucleotide sequence ID" value="XM_064844546.1"/>
</dbReference>
<feature type="compositionally biased region" description="Basic and acidic residues" evidence="5">
    <location>
        <begin position="830"/>
        <end position="841"/>
    </location>
</feature>
<name>A0AAV9NS85_9EURO</name>
<feature type="compositionally biased region" description="Basic residues" evidence="5">
    <location>
        <begin position="180"/>
        <end position="189"/>
    </location>
</feature>
<dbReference type="GO" id="GO:0016926">
    <property type="term" value="P:protein desumoylation"/>
    <property type="evidence" value="ECO:0007669"/>
    <property type="project" value="TreeGrafter"/>
</dbReference>
<dbReference type="GeneID" id="89969140"/>
<feature type="compositionally biased region" description="Polar residues" evidence="5">
    <location>
        <begin position="345"/>
        <end position="371"/>
    </location>
</feature>
<feature type="region of interest" description="Disordered" evidence="5">
    <location>
        <begin position="93"/>
        <end position="118"/>
    </location>
</feature>
<feature type="region of interest" description="Disordered" evidence="5">
    <location>
        <begin position="741"/>
        <end position="791"/>
    </location>
</feature>
<evidence type="ECO:0000256" key="5">
    <source>
        <dbReference type="SAM" id="MobiDB-lite"/>
    </source>
</evidence>
<gene>
    <name evidence="7" type="ORF">LTR84_000918</name>
</gene>
<dbReference type="SUPFAM" id="SSF54001">
    <property type="entry name" value="Cysteine proteinases"/>
    <property type="match status" value="1"/>
</dbReference>
<evidence type="ECO:0000313" key="7">
    <source>
        <dbReference type="EMBL" id="KAK5065082.1"/>
    </source>
</evidence>
<keyword evidence="8" id="KW-1185">Reference proteome</keyword>
<accession>A0AAV9NS85</accession>
<feature type="domain" description="Ubiquitin-like protease family profile" evidence="6">
    <location>
        <begin position="923"/>
        <end position="1106"/>
    </location>
</feature>
<dbReference type="PANTHER" id="PTHR12606">
    <property type="entry name" value="SENTRIN/SUMO-SPECIFIC PROTEASE"/>
    <property type="match status" value="1"/>
</dbReference>
<evidence type="ECO:0000259" key="6">
    <source>
        <dbReference type="PROSITE" id="PS50600"/>
    </source>
</evidence>
<dbReference type="InterPro" id="IPR003653">
    <property type="entry name" value="Peptidase_C48_C"/>
</dbReference>
<feature type="compositionally biased region" description="Low complexity" evidence="5">
    <location>
        <begin position="305"/>
        <end position="322"/>
    </location>
</feature>
<keyword evidence="3" id="KW-0378">Hydrolase</keyword>
<dbReference type="Pfam" id="PF02902">
    <property type="entry name" value="Peptidase_C48"/>
    <property type="match status" value="1"/>
</dbReference>
<dbReference type="Gene3D" id="3.40.395.10">
    <property type="entry name" value="Adenoviral Proteinase, Chain A"/>
    <property type="match status" value="1"/>
</dbReference>
<organism evidence="7 8">
    <name type="scientific">Exophiala bonariae</name>
    <dbReference type="NCBI Taxonomy" id="1690606"/>
    <lineage>
        <taxon>Eukaryota</taxon>
        <taxon>Fungi</taxon>
        <taxon>Dikarya</taxon>
        <taxon>Ascomycota</taxon>
        <taxon>Pezizomycotina</taxon>
        <taxon>Eurotiomycetes</taxon>
        <taxon>Chaetothyriomycetidae</taxon>
        <taxon>Chaetothyriales</taxon>
        <taxon>Herpotrichiellaceae</taxon>
        <taxon>Exophiala</taxon>
    </lineage>
</organism>
<dbReference type="AlphaFoldDB" id="A0AAV9NS85"/>
<evidence type="ECO:0000256" key="1">
    <source>
        <dbReference type="ARBA" id="ARBA00005234"/>
    </source>
</evidence>
<feature type="region of interest" description="Disordered" evidence="5">
    <location>
        <begin position="872"/>
        <end position="891"/>
    </location>
</feature>
<feature type="region of interest" description="Disordered" evidence="5">
    <location>
        <begin position="816"/>
        <end position="860"/>
    </location>
</feature>
<feature type="compositionally biased region" description="Basic and acidic residues" evidence="5">
    <location>
        <begin position="1"/>
        <end position="14"/>
    </location>
</feature>
<feature type="region of interest" description="Disordered" evidence="5">
    <location>
        <begin position="304"/>
        <end position="371"/>
    </location>
</feature>
<feature type="compositionally biased region" description="Polar residues" evidence="5">
    <location>
        <begin position="846"/>
        <end position="858"/>
    </location>
</feature>